<reference evidence="1" key="1">
    <citation type="submission" date="2023-03" db="EMBL/GenBank/DDBJ databases">
        <title>Chromosome-level genomes of two armyworms, Mythimna separata and Mythimna loreyi, provide insights into the biosynthesis and reception of sex pheromones.</title>
        <authorList>
            <person name="Zhao H."/>
        </authorList>
    </citation>
    <scope>NUCLEOTIDE SEQUENCE</scope>
    <source>
        <strain evidence="1">BeijingLab</strain>
    </source>
</reference>
<sequence length="545" mass="61397">MKEGKFKVILPVLFYLIQNGSALSRIDPLVDSKIGLIRGLKAPDGDYSMFMGIPFATVDKSNPFGPSTPYPSFDEVFEAYDDSAICPQVEEFNKTIVGTLDCLHLNIYVPNSANSRNRLPVLVWIYGGGFSIGFSGRYLYGPRYLVKQDIILVTLNYRLGPYGFMCLDTPNVPGNQGLKDQQLGLKWIKDNIEAFGGDSDKITIFGESAGGASVDFQLLYGQEKLFDKIITQSGNALAPFAVQSPDTSAPLKLSEYLGFTTTDIEEALAFLATVDTNLIIVSTVELGLQFFPCIEKDFDQVENFIYDHPLNIQPKLRNVAIIIGYNSHESLATYETMSSEGFSTLNLFYDSLADNFNFDKDQLVEMEEVVRHFYIGDEKISEEVKQGLIEFSSDFSFNYPAQRTIRKYLDNGARNIYHYVFDYDGDRNFVKARLNFTAPGATHADEIGYLFDISYMENPTPEDQLIIDRFTTLWANFVKYGNPTPQTSELLPVQWPAATKAAQSCLHIDSELTVEKRNYKSRIAFWDLFYKLNGNAQKLYVDGSN</sequence>
<keyword evidence="2" id="KW-1185">Reference proteome</keyword>
<organism evidence="1 2">
    <name type="scientific">Mythimna loreyi</name>
    <dbReference type="NCBI Taxonomy" id="667449"/>
    <lineage>
        <taxon>Eukaryota</taxon>
        <taxon>Metazoa</taxon>
        <taxon>Ecdysozoa</taxon>
        <taxon>Arthropoda</taxon>
        <taxon>Hexapoda</taxon>
        <taxon>Insecta</taxon>
        <taxon>Pterygota</taxon>
        <taxon>Neoptera</taxon>
        <taxon>Endopterygota</taxon>
        <taxon>Lepidoptera</taxon>
        <taxon>Glossata</taxon>
        <taxon>Ditrysia</taxon>
        <taxon>Noctuoidea</taxon>
        <taxon>Noctuidae</taxon>
        <taxon>Noctuinae</taxon>
        <taxon>Hadenini</taxon>
        <taxon>Mythimna</taxon>
    </lineage>
</organism>
<accession>A0ACC2RAT2</accession>
<dbReference type="Proteomes" id="UP001231649">
    <property type="component" value="Chromosome 2"/>
</dbReference>
<proteinExistence type="predicted"/>
<protein>
    <submittedName>
        <fullName evidence="1">Uncharacterized protein</fullName>
    </submittedName>
</protein>
<name>A0ACC2RAT2_9NEOP</name>
<gene>
    <name evidence="1" type="ORF">PYW08_006895</name>
</gene>
<dbReference type="EMBL" id="CM056778">
    <property type="protein sequence ID" value="KAJ8736239.1"/>
    <property type="molecule type" value="Genomic_DNA"/>
</dbReference>
<evidence type="ECO:0000313" key="1">
    <source>
        <dbReference type="EMBL" id="KAJ8736239.1"/>
    </source>
</evidence>
<evidence type="ECO:0000313" key="2">
    <source>
        <dbReference type="Proteomes" id="UP001231649"/>
    </source>
</evidence>
<comment type="caution">
    <text evidence="1">The sequence shown here is derived from an EMBL/GenBank/DDBJ whole genome shotgun (WGS) entry which is preliminary data.</text>
</comment>